<feature type="domain" description="BTB" evidence="2">
    <location>
        <begin position="242"/>
        <end position="311"/>
    </location>
</feature>
<evidence type="ECO:0000259" key="2">
    <source>
        <dbReference type="PROSITE" id="PS50097"/>
    </source>
</evidence>
<evidence type="ECO:0000313" key="4">
    <source>
        <dbReference type="Proteomes" id="UP000306102"/>
    </source>
</evidence>
<dbReference type="InterPro" id="IPR008930">
    <property type="entry name" value="Terpenoid_cyclase/PrenylTrfase"/>
</dbReference>
<dbReference type="PANTHER" id="PTHR47457">
    <property type="entry name" value="OS05G0345500 PROTEIN"/>
    <property type="match status" value="1"/>
</dbReference>
<dbReference type="InterPro" id="IPR000210">
    <property type="entry name" value="BTB/POZ_dom"/>
</dbReference>
<dbReference type="Proteomes" id="UP000306102">
    <property type="component" value="Unassembled WGS sequence"/>
</dbReference>
<protein>
    <recommendedName>
        <fullName evidence="2">BTB domain-containing protein</fullName>
    </recommendedName>
</protein>
<dbReference type="EMBL" id="SDRB02006609">
    <property type="protein sequence ID" value="THG12348.1"/>
    <property type="molecule type" value="Genomic_DNA"/>
</dbReference>
<dbReference type="PANTHER" id="PTHR47457:SF1">
    <property type="entry name" value="BTB DOMAIN-CONTAINING PROTEIN-RELATED"/>
    <property type="match status" value="1"/>
</dbReference>
<sequence length="629" mass="71749">MIRVSKLGTSVGHISHTLAHVITGGHRYYTGNRIVHVTQEIAQALGKRAATNDQHRGSSKSHMMFTSMTEVTLLKTMMKQQLFLIDDGLNQRGRIKKEITGVFNKNCMITYAAYRNIFPIWALGEYRCRFPFSDFTAESFGIYQFEASWRYLDQQSSWLRGRFDRRSSFLKLVVGSTIVVVSKLGLTNFGGRSERCGVGYQFVSDVIQLQVVSYPVLRAFLQYIYAGHTKRLEQLLITGEYSDVDIYIGGHGLVAQPHKIILGLWSVPFLKMFTNGLSESISSKVLLQDVPLEAFKAMLEFMYYGELNKEDTMDIDTLLLQLLLLADQFGMFTNGMSESISSKVLLQDVPLEAFKAMLEFMYYGELNKEDTMDIDTLLLQLLLLADQFGLERSDLSRKIPTYDFLVKEAICYLEFGLANPQGDHNMTSTTKRRLGFLTRVFGWKWEVSGLRHVRDAFSLYSARFQHRRSSFKERQYICDGDSNGVLYFIGTSFGEHQWVNPVLAKRICVCASSPISRHTDPKVLVSRTYQGTTFAGPRIEDGKNCTQWIIDTGQDHQGSLDGKTWTNLRVHENDWTMCKPGQFASWPIIGPNALLPFRFFGVILTAPTTDDSNPWNFCICFLELYGYFH</sequence>
<organism evidence="3 4">
    <name type="scientific">Camellia sinensis var. sinensis</name>
    <name type="common">China tea</name>
    <dbReference type="NCBI Taxonomy" id="542762"/>
    <lineage>
        <taxon>Eukaryota</taxon>
        <taxon>Viridiplantae</taxon>
        <taxon>Streptophyta</taxon>
        <taxon>Embryophyta</taxon>
        <taxon>Tracheophyta</taxon>
        <taxon>Spermatophyta</taxon>
        <taxon>Magnoliopsida</taxon>
        <taxon>eudicotyledons</taxon>
        <taxon>Gunneridae</taxon>
        <taxon>Pentapetalae</taxon>
        <taxon>asterids</taxon>
        <taxon>Ericales</taxon>
        <taxon>Theaceae</taxon>
        <taxon>Camellia</taxon>
    </lineage>
</organism>
<reference evidence="3 4" key="1">
    <citation type="journal article" date="2018" name="Proc. Natl. Acad. Sci. U.S.A.">
        <title>Draft genome sequence of Camellia sinensis var. sinensis provides insights into the evolution of the tea genome and tea quality.</title>
        <authorList>
            <person name="Wei C."/>
            <person name="Yang H."/>
            <person name="Wang S."/>
            <person name="Zhao J."/>
            <person name="Liu C."/>
            <person name="Gao L."/>
            <person name="Xia E."/>
            <person name="Lu Y."/>
            <person name="Tai Y."/>
            <person name="She G."/>
            <person name="Sun J."/>
            <person name="Cao H."/>
            <person name="Tong W."/>
            <person name="Gao Q."/>
            <person name="Li Y."/>
            <person name="Deng W."/>
            <person name="Jiang X."/>
            <person name="Wang W."/>
            <person name="Chen Q."/>
            <person name="Zhang S."/>
            <person name="Li H."/>
            <person name="Wu J."/>
            <person name="Wang P."/>
            <person name="Li P."/>
            <person name="Shi C."/>
            <person name="Zheng F."/>
            <person name="Jian J."/>
            <person name="Huang B."/>
            <person name="Shan D."/>
            <person name="Shi M."/>
            <person name="Fang C."/>
            <person name="Yue Y."/>
            <person name="Li F."/>
            <person name="Li D."/>
            <person name="Wei S."/>
            <person name="Han B."/>
            <person name="Jiang C."/>
            <person name="Yin Y."/>
            <person name="Xia T."/>
            <person name="Zhang Z."/>
            <person name="Bennetzen J.L."/>
            <person name="Zhao S."/>
            <person name="Wan X."/>
        </authorList>
    </citation>
    <scope>NUCLEOTIDE SEQUENCE [LARGE SCALE GENOMIC DNA]</scope>
    <source>
        <strain evidence="4">cv. Shuchazao</strain>
        <tissue evidence="3">Leaf</tissue>
    </source>
</reference>
<comment type="caution">
    <text evidence="3">The sequence shown here is derived from an EMBL/GenBank/DDBJ whole genome shotgun (WGS) entry which is preliminary data.</text>
</comment>
<dbReference type="InterPro" id="IPR011333">
    <property type="entry name" value="SKP1/BTB/POZ_sf"/>
</dbReference>
<dbReference type="PROSITE" id="PS50097">
    <property type="entry name" value="BTB"/>
    <property type="match status" value="2"/>
</dbReference>
<evidence type="ECO:0000313" key="3">
    <source>
        <dbReference type="EMBL" id="THG12348.1"/>
    </source>
</evidence>
<evidence type="ECO:0000256" key="1">
    <source>
        <dbReference type="ARBA" id="ARBA00004906"/>
    </source>
</evidence>
<accession>A0A4S4E8E0</accession>
<dbReference type="Gene3D" id="3.30.710.10">
    <property type="entry name" value="Potassium Channel Kv1.1, Chain A"/>
    <property type="match status" value="2"/>
</dbReference>
<dbReference type="CDD" id="cd18186">
    <property type="entry name" value="BTB_POZ_ZBTB_KLHL-like"/>
    <property type="match status" value="2"/>
</dbReference>
<keyword evidence="4" id="KW-1185">Reference proteome</keyword>
<name>A0A4S4E8E0_CAMSN</name>
<comment type="pathway">
    <text evidence="1">Protein modification; protein ubiquitination.</text>
</comment>
<dbReference type="Gene3D" id="1.50.10.20">
    <property type="match status" value="1"/>
</dbReference>
<dbReference type="STRING" id="542762.A0A4S4E8E0"/>
<dbReference type="SUPFAM" id="SSF54695">
    <property type="entry name" value="POZ domain"/>
    <property type="match status" value="2"/>
</dbReference>
<dbReference type="AlphaFoldDB" id="A0A4S4E8E0"/>
<proteinExistence type="predicted"/>
<dbReference type="SUPFAM" id="SSF48239">
    <property type="entry name" value="Terpenoid cyclases/Protein prenyltransferases"/>
    <property type="match status" value="1"/>
</dbReference>
<dbReference type="Pfam" id="PF00651">
    <property type="entry name" value="BTB"/>
    <property type="match status" value="2"/>
</dbReference>
<feature type="domain" description="BTB" evidence="2">
    <location>
        <begin position="331"/>
        <end position="370"/>
    </location>
</feature>
<dbReference type="SMART" id="SM00225">
    <property type="entry name" value="BTB"/>
    <property type="match status" value="1"/>
</dbReference>
<gene>
    <name evidence="3" type="ORF">TEA_001535</name>
</gene>